<sequence length="257" mass="29785">MDMMEELPTEILLVIFNHLDINDLVNSASHVCERWRRIIAQDSVRQDNVTATISAYIQTNYKTNVNQLLVHNILDQEDLKLLSHCKKVDIHLTANPLTPCTFHYFPALFHSNKFRQINTLSVSVMTNQTCSYTPTTVCSDFDMEGIIEVINLYPDLQYLNLNIHFISKTDAVRLTDVLQMKEKLKFVEITMAIPLTNRIRSNNEYIEPMKMNKLFYFANIPVKIKASYMLQELYHDHVDTDYNSIDSDCGIPNLGFI</sequence>
<dbReference type="AlphaFoldDB" id="A0A8D8TWD8"/>
<dbReference type="SMART" id="SM00256">
    <property type="entry name" value="FBOX"/>
    <property type="match status" value="1"/>
</dbReference>
<protein>
    <recommendedName>
        <fullName evidence="1">F-box domain-containing protein</fullName>
    </recommendedName>
</protein>
<dbReference type="Pfam" id="PF12937">
    <property type="entry name" value="F-box-like"/>
    <property type="match status" value="1"/>
</dbReference>
<dbReference type="EMBL" id="HBUF01302912">
    <property type="protein sequence ID" value="CAG6691481.1"/>
    <property type="molecule type" value="Transcribed_RNA"/>
</dbReference>
<organism evidence="2">
    <name type="scientific">Cacopsylla melanoneura</name>
    <dbReference type="NCBI Taxonomy" id="428564"/>
    <lineage>
        <taxon>Eukaryota</taxon>
        <taxon>Metazoa</taxon>
        <taxon>Ecdysozoa</taxon>
        <taxon>Arthropoda</taxon>
        <taxon>Hexapoda</taxon>
        <taxon>Insecta</taxon>
        <taxon>Pterygota</taxon>
        <taxon>Neoptera</taxon>
        <taxon>Paraneoptera</taxon>
        <taxon>Hemiptera</taxon>
        <taxon>Sternorrhyncha</taxon>
        <taxon>Psylloidea</taxon>
        <taxon>Psyllidae</taxon>
        <taxon>Psyllinae</taxon>
        <taxon>Cacopsylla</taxon>
    </lineage>
</organism>
<evidence type="ECO:0000313" key="2">
    <source>
        <dbReference type="EMBL" id="CAG6691482.1"/>
    </source>
</evidence>
<dbReference type="EMBL" id="HBUF01302913">
    <property type="protein sequence ID" value="CAG6691482.1"/>
    <property type="molecule type" value="Transcribed_RNA"/>
</dbReference>
<evidence type="ECO:0000259" key="1">
    <source>
        <dbReference type="PROSITE" id="PS50181"/>
    </source>
</evidence>
<dbReference type="InterPro" id="IPR036047">
    <property type="entry name" value="F-box-like_dom_sf"/>
</dbReference>
<proteinExistence type="predicted"/>
<dbReference type="SUPFAM" id="SSF81383">
    <property type="entry name" value="F-box domain"/>
    <property type="match status" value="1"/>
</dbReference>
<accession>A0A8D8TWD8</accession>
<name>A0A8D8TWD8_9HEMI</name>
<dbReference type="Gene3D" id="1.20.1280.50">
    <property type="match status" value="1"/>
</dbReference>
<feature type="domain" description="F-box" evidence="1">
    <location>
        <begin position="1"/>
        <end position="48"/>
    </location>
</feature>
<reference evidence="2" key="1">
    <citation type="submission" date="2021-05" db="EMBL/GenBank/DDBJ databases">
        <authorList>
            <person name="Alioto T."/>
            <person name="Alioto T."/>
            <person name="Gomez Garrido J."/>
        </authorList>
    </citation>
    <scope>NUCLEOTIDE SEQUENCE</scope>
</reference>
<dbReference type="CDD" id="cd09917">
    <property type="entry name" value="F-box_SF"/>
    <property type="match status" value="1"/>
</dbReference>
<dbReference type="InterPro" id="IPR001810">
    <property type="entry name" value="F-box_dom"/>
</dbReference>
<dbReference type="PROSITE" id="PS50181">
    <property type="entry name" value="FBOX"/>
    <property type="match status" value="1"/>
</dbReference>